<dbReference type="InterPro" id="IPR018958">
    <property type="entry name" value="Knr4/Smi1-like_dom"/>
</dbReference>
<dbReference type="SUPFAM" id="SSF160631">
    <property type="entry name" value="SMI1/KNR4-like"/>
    <property type="match status" value="1"/>
</dbReference>
<dbReference type="InterPro" id="IPR037883">
    <property type="entry name" value="Knr4/Smi1-like_sf"/>
</dbReference>
<dbReference type="Pfam" id="PF09346">
    <property type="entry name" value="SMI1_KNR4"/>
    <property type="match status" value="1"/>
</dbReference>
<dbReference type="Proteomes" id="UP001151133">
    <property type="component" value="Unassembled WGS sequence"/>
</dbReference>
<protein>
    <submittedName>
        <fullName evidence="2">SMI1/KNR4 family protein</fullName>
    </submittedName>
</protein>
<dbReference type="AlphaFoldDB" id="A0A9X3HMS2"/>
<gene>
    <name evidence="2" type="ORF">OIU80_17545</name>
</gene>
<name>A0A9X3HMS2_9FLAO</name>
<dbReference type="RefSeq" id="WP_264288279.1">
    <property type="nucleotide sequence ID" value="NZ_JAOZEV010000017.1"/>
</dbReference>
<organism evidence="2 3">
    <name type="scientific">Flavobacterium frigoritolerans</name>
    <dbReference type="NCBI Taxonomy" id="2987686"/>
    <lineage>
        <taxon>Bacteria</taxon>
        <taxon>Pseudomonadati</taxon>
        <taxon>Bacteroidota</taxon>
        <taxon>Flavobacteriia</taxon>
        <taxon>Flavobacteriales</taxon>
        <taxon>Flavobacteriaceae</taxon>
        <taxon>Flavobacterium</taxon>
    </lineage>
</organism>
<proteinExistence type="predicted"/>
<feature type="domain" description="Knr4/Smi1-like" evidence="1">
    <location>
        <begin position="8"/>
        <end position="141"/>
    </location>
</feature>
<dbReference type="EMBL" id="JAOZEV010000017">
    <property type="protein sequence ID" value="MCV9934089.1"/>
    <property type="molecule type" value="Genomic_DNA"/>
</dbReference>
<comment type="caution">
    <text evidence="2">The sequence shown here is derived from an EMBL/GenBank/DDBJ whole genome shotgun (WGS) entry which is preliminary data.</text>
</comment>
<accession>A0A9X3HMS2</accession>
<sequence>MKINSYGIGNIENIKKIEEEFGINLPEDYKIFLINNNGGEVDDAYFYVNDISQKIMMGLFYGVDLEKNAANIIKINKEYEDDILDNSLLIGGDAGGGWILLVFDGESDGIWYYDHSYFFEESTDELNTYFICDTFTEFLEMLKNTKL</sequence>
<evidence type="ECO:0000313" key="2">
    <source>
        <dbReference type="EMBL" id="MCV9934089.1"/>
    </source>
</evidence>
<keyword evidence="3" id="KW-1185">Reference proteome</keyword>
<dbReference type="SMART" id="SM00860">
    <property type="entry name" value="SMI1_KNR4"/>
    <property type="match status" value="1"/>
</dbReference>
<reference evidence="2" key="1">
    <citation type="submission" date="2022-10" db="EMBL/GenBank/DDBJ databases">
        <title>Two novel species of Flavobacterium.</title>
        <authorList>
            <person name="Liu Q."/>
            <person name="Xin Y.-H."/>
        </authorList>
    </citation>
    <scope>NUCLEOTIDE SEQUENCE</scope>
    <source>
        <strain evidence="2">LS1R47</strain>
    </source>
</reference>
<dbReference type="Gene3D" id="3.40.1580.10">
    <property type="entry name" value="SMI1/KNR4-like"/>
    <property type="match status" value="1"/>
</dbReference>
<evidence type="ECO:0000313" key="3">
    <source>
        <dbReference type="Proteomes" id="UP001151133"/>
    </source>
</evidence>
<evidence type="ECO:0000259" key="1">
    <source>
        <dbReference type="SMART" id="SM00860"/>
    </source>
</evidence>